<evidence type="ECO:0000313" key="3">
    <source>
        <dbReference type="Proteomes" id="UP000249819"/>
    </source>
</evidence>
<dbReference type="InterPro" id="IPR018750">
    <property type="entry name" value="DUF2306_membrane"/>
</dbReference>
<dbReference type="EMBL" id="QLMA01000002">
    <property type="protein sequence ID" value="RAJ85562.1"/>
    <property type="molecule type" value="Genomic_DNA"/>
</dbReference>
<keyword evidence="3" id="KW-1185">Reference proteome</keyword>
<organism evidence="2 3">
    <name type="scientific">Chitinophaga dinghuensis</name>
    <dbReference type="NCBI Taxonomy" id="1539050"/>
    <lineage>
        <taxon>Bacteria</taxon>
        <taxon>Pseudomonadati</taxon>
        <taxon>Bacteroidota</taxon>
        <taxon>Chitinophagia</taxon>
        <taxon>Chitinophagales</taxon>
        <taxon>Chitinophagaceae</taxon>
        <taxon>Chitinophaga</taxon>
    </lineage>
</organism>
<gene>
    <name evidence="2" type="ORF">CLV59_102267</name>
</gene>
<dbReference type="Pfam" id="PF10067">
    <property type="entry name" value="DUF2306"/>
    <property type="match status" value="1"/>
</dbReference>
<protein>
    <submittedName>
        <fullName evidence="2">Putative membrane protein DUF2306</fullName>
    </submittedName>
</protein>
<evidence type="ECO:0000313" key="2">
    <source>
        <dbReference type="EMBL" id="RAJ85562.1"/>
    </source>
</evidence>
<reference evidence="2 3" key="1">
    <citation type="submission" date="2018-06" db="EMBL/GenBank/DDBJ databases">
        <title>Genomic Encyclopedia of Archaeal and Bacterial Type Strains, Phase II (KMG-II): from individual species to whole genera.</title>
        <authorList>
            <person name="Goeker M."/>
        </authorList>
    </citation>
    <scope>NUCLEOTIDE SEQUENCE [LARGE SCALE GENOMIC DNA]</scope>
    <source>
        <strain evidence="2 3">DSM 29821</strain>
    </source>
</reference>
<feature type="transmembrane region" description="Helical" evidence="1">
    <location>
        <begin position="180"/>
        <end position="202"/>
    </location>
</feature>
<proteinExistence type="predicted"/>
<accession>A0A327W8J7</accession>
<dbReference type="AlphaFoldDB" id="A0A327W8J7"/>
<comment type="caution">
    <text evidence="2">The sequence shown here is derived from an EMBL/GenBank/DDBJ whole genome shotgun (WGS) entry which is preliminary data.</text>
</comment>
<dbReference type="Proteomes" id="UP000249819">
    <property type="component" value="Unassembled WGS sequence"/>
</dbReference>
<keyword evidence="1" id="KW-1133">Transmembrane helix</keyword>
<name>A0A327W8J7_9BACT</name>
<dbReference type="RefSeq" id="WP_170137663.1">
    <property type="nucleotide sequence ID" value="NZ_QLMA01000002.1"/>
</dbReference>
<feature type="transmembrane region" description="Helical" evidence="1">
    <location>
        <begin position="155"/>
        <end position="174"/>
    </location>
</feature>
<feature type="transmembrane region" description="Helical" evidence="1">
    <location>
        <begin position="115"/>
        <end position="135"/>
    </location>
</feature>
<feature type="transmembrane region" description="Helical" evidence="1">
    <location>
        <begin position="50"/>
        <end position="70"/>
    </location>
</feature>
<sequence>MTKKILSIIAAGVILYSTWLMILLSVPYLALERYTNFLKTKQIAWHVMHWRLSFYVHVFISTAVLITGLMQFSSYLLKRYPRLHRNMGKTYAFVVIAISGPTGLVMAFYANGGLYARISFVILSILWIGVTVIGWRKAMQRRWEEHSNWMLRSYALTLSAVTLRFYAYVLGLMHMPLRPVAAYVLISWLSWTLNLLIVEWYIRWKSRGEQLLAQR</sequence>
<keyword evidence="1" id="KW-0812">Transmembrane</keyword>
<feature type="transmembrane region" description="Helical" evidence="1">
    <location>
        <begin position="7"/>
        <end position="30"/>
    </location>
</feature>
<evidence type="ECO:0000256" key="1">
    <source>
        <dbReference type="SAM" id="Phobius"/>
    </source>
</evidence>
<feature type="transmembrane region" description="Helical" evidence="1">
    <location>
        <begin position="91"/>
        <end position="109"/>
    </location>
</feature>
<keyword evidence="1" id="KW-0472">Membrane</keyword>